<protein>
    <submittedName>
        <fullName evidence="1">Uncharacterized protein</fullName>
    </submittedName>
</protein>
<gene>
    <name evidence="1" type="ORF">NSJP_0371</name>
</gene>
<keyword evidence="2" id="KW-1185">Reference proteome</keyword>
<dbReference type="Proteomes" id="UP000192042">
    <property type="component" value="Chromosome I"/>
</dbReference>
<accession>A0A1W1I132</accession>
<evidence type="ECO:0000313" key="1">
    <source>
        <dbReference type="EMBL" id="SLM46543.1"/>
    </source>
</evidence>
<organism evidence="1 2">
    <name type="scientific">Nitrospira japonica</name>
    <dbReference type="NCBI Taxonomy" id="1325564"/>
    <lineage>
        <taxon>Bacteria</taxon>
        <taxon>Pseudomonadati</taxon>
        <taxon>Nitrospirota</taxon>
        <taxon>Nitrospiria</taxon>
        <taxon>Nitrospirales</taxon>
        <taxon>Nitrospiraceae</taxon>
        <taxon>Nitrospira</taxon>
    </lineage>
</organism>
<dbReference type="KEGG" id="nja:NSJP_0371"/>
<name>A0A1W1I132_9BACT</name>
<proteinExistence type="predicted"/>
<evidence type="ECO:0000313" key="2">
    <source>
        <dbReference type="Proteomes" id="UP000192042"/>
    </source>
</evidence>
<dbReference type="AlphaFoldDB" id="A0A1W1I132"/>
<reference evidence="1 2" key="1">
    <citation type="submission" date="2017-03" db="EMBL/GenBank/DDBJ databases">
        <authorList>
            <person name="Afonso C.L."/>
            <person name="Miller P.J."/>
            <person name="Scott M.A."/>
            <person name="Spackman E."/>
            <person name="Goraichik I."/>
            <person name="Dimitrov K.M."/>
            <person name="Suarez D.L."/>
            <person name="Swayne D.E."/>
        </authorList>
    </citation>
    <scope>NUCLEOTIDE SEQUENCE [LARGE SCALE GENOMIC DNA]</scope>
    <source>
        <strain evidence="1">Genome sequencing of Nitrospira japonica strain NJ11</strain>
    </source>
</reference>
<dbReference type="EMBL" id="LT828648">
    <property type="protein sequence ID" value="SLM46543.1"/>
    <property type="molecule type" value="Genomic_DNA"/>
</dbReference>
<sequence length="48" mass="5777">MPSSIGSESPYDHSLAIKKSWQDQYQFIRILRRMEKFIKLSSFMRNQP</sequence>